<accession>H0F1M8</accession>
<dbReference type="eggNOG" id="COG3209">
    <property type="taxonomic scope" value="Bacteria"/>
</dbReference>
<sequence>MSPTLRALGRAGGLAEFDTAMPEVLRAVAGTVEVLVSDGRLVSSGSQWGHVAVDIGGTVYSRAHTNYYVLPRAYYLQRNSYRVTVGLVLRMSGGEIGILRRELQRRAALQAPYDLIGNSCSTNVADVLEMIGVLAHDPRFQWDALRRTAVSPKEVLIIVSRSPRLLRRNIYPKLK</sequence>
<organism evidence="1 2">
    <name type="scientific">Achromobacter arsenitoxydans SY8</name>
    <dbReference type="NCBI Taxonomy" id="477184"/>
    <lineage>
        <taxon>Bacteria</taxon>
        <taxon>Pseudomonadati</taxon>
        <taxon>Pseudomonadota</taxon>
        <taxon>Betaproteobacteria</taxon>
        <taxon>Burkholderiales</taxon>
        <taxon>Alcaligenaceae</taxon>
        <taxon>Achromobacter</taxon>
    </lineage>
</organism>
<comment type="caution">
    <text evidence="1">The sequence shown here is derived from an EMBL/GenBank/DDBJ whole genome shotgun (WGS) entry which is preliminary data.</text>
</comment>
<protein>
    <recommendedName>
        <fullName evidence="3">DUF4105 domain-containing protein</fullName>
    </recommendedName>
</protein>
<evidence type="ECO:0008006" key="3">
    <source>
        <dbReference type="Google" id="ProtNLM"/>
    </source>
</evidence>
<evidence type="ECO:0000313" key="2">
    <source>
        <dbReference type="Proteomes" id="UP000003113"/>
    </source>
</evidence>
<name>H0F1M8_9BURK</name>
<dbReference type="Proteomes" id="UP000003113">
    <property type="component" value="Unassembled WGS sequence"/>
</dbReference>
<proteinExistence type="predicted"/>
<dbReference type="OrthoDB" id="8590617at2"/>
<dbReference type="RefSeq" id="WP_008158798.1">
    <property type="nucleotide sequence ID" value="NZ_AGUF01000013.1"/>
</dbReference>
<evidence type="ECO:0000313" key="1">
    <source>
        <dbReference type="EMBL" id="EHK67906.1"/>
    </source>
</evidence>
<keyword evidence="2" id="KW-1185">Reference proteome</keyword>
<dbReference type="AlphaFoldDB" id="H0F1M8"/>
<reference evidence="1 2" key="1">
    <citation type="journal article" date="2012" name="J. Bacteriol.">
        <title>Genome sequence of the highly efficient arsenite-oxidizing bacterium Achromobacter arsenitoxydans SY8.</title>
        <authorList>
            <person name="Li X."/>
            <person name="Hu Y."/>
            <person name="Gong J."/>
            <person name="Lin Y."/>
            <person name="Johnstone L."/>
            <person name="Rensing C."/>
            <person name="Wang G."/>
        </authorList>
    </citation>
    <scope>NUCLEOTIDE SEQUENCE [LARGE SCALE GENOMIC DNA]</scope>
    <source>
        <strain evidence="1 2">SY8</strain>
    </source>
</reference>
<dbReference type="EMBL" id="AGUF01000013">
    <property type="protein sequence ID" value="EHK67906.1"/>
    <property type="molecule type" value="Genomic_DNA"/>
</dbReference>
<gene>
    <name evidence="1" type="ORF">KYC_03314</name>
</gene>